<keyword evidence="8" id="KW-1185">Reference proteome</keyword>
<evidence type="ECO:0000313" key="6">
    <source>
        <dbReference type="EMBL" id="TFY69419.1"/>
    </source>
</evidence>
<dbReference type="EMBL" id="JADCUA010000001">
    <property type="protein sequence ID" value="KAH9844094.1"/>
    <property type="molecule type" value="Genomic_DNA"/>
</dbReference>
<evidence type="ECO:0000313" key="7">
    <source>
        <dbReference type="Proteomes" id="UP000298390"/>
    </source>
</evidence>
<evidence type="ECO:0000256" key="1">
    <source>
        <dbReference type="ARBA" id="ARBA00022729"/>
    </source>
</evidence>
<evidence type="ECO:0000259" key="4">
    <source>
        <dbReference type="Pfam" id="PF10342"/>
    </source>
</evidence>
<evidence type="ECO:0000313" key="8">
    <source>
        <dbReference type="Proteomes" id="UP000814176"/>
    </source>
</evidence>
<dbReference type="OrthoDB" id="5316007at2759"/>
<evidence type="ECO:0000256" key="3">
    <source>
        <dbReference type="SAM" id="SignalP"/>
    </source>
</evidence>
<organism evidence="6 7">
    <name type="scientific">Rhodofomes roseus</name>
    <dbReference type="NCBI Taxonomy" id="34475"/>
    <lineage>
        <taxon>Eukaryota</taxon>
        <taxon>Fungi</taxon>
        <taxon>Dikarya</taxon>
        <taxon>Basidiomycota</taxon>
        <taxon>Agaricomycotina</taxon>
        <taxon>Agaricomycetes</taxon>
        <taxon>Polyporales</taxon>
        <taxon>Rhodofomes</taxon>
    </lineage>
</organism>
<gene>
    <name evidence="5" type="ORF">C8Q71DRAFT_29568</name>
    <name evidence="6" type="ORF">EVJ58_g420</name>
</gene>
<reference evidence="5 8" key="2">
    <citation type="journal article" date="2021" name="Environ. Microbiol.">
        <title>Gene family expansions and transcriptome signatures uncover fungal adaptations to wood decay.</title>
        <authorList>
            <person name="Hage H."/>
            <person name="Miyauchi S."/>
            <person name="Viragh M."/>
            <person name="Drula E."/>
            <person name="Min B."/>
            <person name="Chaduli D."/>
            <person name="Navarro D."/>
            <person name="Favel A."/>
            <person name="Norest M."/>
            <person name="Lesage-Meessen L."/>
            <person name="Balint B."/>
            <person name="Merenyi Z."/>
            <person name="de Eugenio L."/>
            <person name="Morin E."/>
            <person name="Martinez A.T."/>
            <person name="Baldrian P."/>
            <person name="Stursova M."/>
            <person name="Martinez M.J."/>
            <person name="Novotny C."/>
            <person name="Magnuson J.K."/>
            <person name="Spatafora J.W."/>
            <person name="Maurice S."/>
            <person name="Pangilinan J."/>
            <person name="Andreopoulos W."/>
            <person name="LaButti K."/>
            <person name="Hundley H."/>
            <person name="Na H."/>
            <person name="Kuo A."/>
            <person name="Barry K."/>
            <person name="Lipzen A."/>
            <person name="Henrissat B."/>
            <person name="Riley R."/>
            <person name="Ahrendt S."/>
            <person name="Nagy L.G."/>
            <person name="Grigoriev I.V."/>
            <person name="Martin F."/>
            <person name="Rosso M.N."/>
        </authorList>
    </citation>
    <scope>NUCLEOTIDE SEQUENCE [LARGE SCALE GENOMIC DNA]</scope>
    <source>
        <strain evidence="5 8">CIRM-BRFM 1785</strain>
    </source>
</reference>
<dbReference type="STRING" id="34475.A0A4Y9Z7R9"/>
<evidence type="ECO:0000313" key="5">
    <source>
        <dbReference type="EMBL" id="KAH9844094.1"/>
    </source>
</evidence>
<proteinExistence type="predicted"/>
<dbReference type="PANTHER" id="PTHR35185:SF1">
    <property type="entry name" value="UPF0619 GPI-ANCHORED MEMBRANE PROTEIN C1322.10"/>
    <property type="match status" value="1"/>
</dbReference>
<keyword evidence="1 3" id="KW-0732">Signal</keyword>
<feature type="chain" id="PRO_5021382462" description="Yeast cell wall synthesis Kre9/Knh1-like N-terminal domain-containing protein" evidence="3">
    <location>
        <begin position="17"/>
        <end position="198"/>
    </location>
</feature>
<dbReference type="InterPro" id="IPR052479">
    <property type="entry name" value="GPI-anchor_Adhesion_Reg"/>
</dbReference>
<dbReference type="Proteomes" id="UP000298390">
    <property type="component" value="Unassembled WGS sequence"/>
</dbReference>
<dbReference type="InterPro" id="IPR018466">
    <property type="entry name" value="Kre9/Knh1-like_N"/>
</dbReference>
<dbReference type="Proteomes" id="UP000814176">
    <property type="component" value="Unassembled WGS sequence"/>
</dbReference>
<accession>A0A4Y9Z7R9</accession>
<dbReference type="AlphaFoldDB" id="A0A4Y9Z7R9"/>
<dbReference type="RefSeq" id="XP_047784904.1">
    <property type="nucleotide sequence ID" value="XM_047917618.1"/>
</dbReference>
<evidence type="ECO:0000256" key="2">
    <source>
        <dbReference type="SAM" id="MobiDB-lite"/>
    </source>
</evidence>
<dbReference type="EMBL" id="SEKV01000010">
    <property type="protein sequence ID" value="TFY69419.1"/>
    <property type="molecule type" value="Genomic_DNA"/>
</dbReference>
<dbReference type="PANTHER" id="PTHR35185">
    <property type="entry name" value="SERINE/THREONINE-RICH PROTEIN ADG2-RELATED"/>
    <property type="match status" value="1"/>
</dbReference>
<comment type="caution">
    <text evidence="6">The sequence shown here is derived from an EMBL/GenBank/DDBJ whole genome shotgun (WGS) entry which is preliminary data.</text>
</comment>
<dbReference type="GeneID" id="71998350"/>
<feature type="signal peptide" evidence="3">
    <location>
        <begin position="1"/>
        <end position="16"/>
    </location>
</feature>
<sequence>MFAVASLLAFAASAAALSVTQPSNSTGWTTSGPNAVTWSSVSTDRSNFTVVLNNQNSYPAYTEVLDALVVTSDGSVTVNPPSGGWVAGSGYRVNFVQDSNDLNAILAQSEDFTITQSSSSTFTSGASTASSSASSSGSVSVTAPGSSATDSSASGTDSSAGTSASSASGSSSSTNAAPGLNVQTGVFGLLALLGVALA</sequence>
<name>A0A4Y9Z7R9_9APHY</name>
<reference evidence="6 7" key="1">
    <citation type="submission" date="2019-01" db="EMBL/GenBank/DDBJ databases">
        <title>Genome sequencing of the rare red list fungi Fomitopsis rosea.</title>
        <authorList>
            <person name="Buettner E."/>
            <person name="Kellner H."/>
        </authorList>
    </citation>
    <scope>NUCLEOTIDE SEQUENCE [LARGE SCALE GENOMIC DNA]</scope>
    <source>
        <strain evidence="6 7">DSM 105464</strain>
    </source>
</reference>
<feature type="region of interest" description="Disordered" evidence="2">
    <location>
        <begin position="125"/>
        <end position="175"/>
    </location>
</feature>
<protein>
    <recommendedName>
        <fullName evidence="4">Yeast cell wall synthesis Kre9/Knh1-like N-terminal domain-containing protein</fullName>
    </recommendedName>
</protein>
<feature type="domain" description="Yeast cell wall synthesis Kre9/Knh1-like N-terminal" evidence="4">
    <location>
        <begin position="21"/>
        <end position="114"/>
    </location>
</feature>
<dbReference type="Pfam" id="PF10342">
    <property type="entry name" value="Kre9_KNH"/>
    <property type="match status" value="1"/>
</dbReference>